<dbReference type="GO" id="GO:0003700">
    <property type="term" value="F:DNA-binding transcription factor activity"/>
    <property type="evidence" value="ECO:0007669"/>
    <property type="project" value="InterPro"/>
</dbReference>
<dbReference type="GO" id="GO:0034605">
    <property type="term" value="P:cellular response to heat"/>
    <property type="evidence" value="ECO:0007669"/>
    <property type="project" value="TreeGrafter"/>
</dbReference>
<keyword evidence="3" id="KW-0597">Phosphoprotein</keyword>
<dbReference type="InterPro" id="IPR036388">
    <property type="entry name" value="WH-like_DNA-bd_sf"/>
</dbReference>
<keyword evidence="6" id="KW-0539">Nucleus</keyword>
<sequence length="243" mass="26763">AVPFRGIPGGVAFLEITAGKGLLFWCSDLSTTRSLSLLSSDAQTFAAGSIDRSVLPRADAVCPNSPAALDWSVGMESSRASTNSPPPFLTKTYETVDDPTTNSIVSWSPTNASFVVWNQLEFAPQGFRKIEADQWEFANEAFKRGERHLLNSIHRRKPVHSHSPHSQRNSSAPVSDAGKQELEEAIERLKQEKVALANELQKQQTQVQHQMRSLEGRLQALGNRPQRFDSLLEANRKGTSGPV</sequence>
<evidence type="ECO:0000256" key="6">
    <source>
        <dbReference type="ARBA" id="ARBA00023242"/>
    </source>
</evidence>
<dbReference type="Gene3D" id="1.10.10.10">
    <property type="entry name" value="Winged helix-like DNA-binding domain superfamily/Winged helix DNA-binding domain"/>
    <property type="match status" value="1"/>
</dbReference>
<evidence type="ECO:0000259" key="9">
    <source>
        <dbReference type="SMART" id="SM00415"/>
    </source>
</evidence>
<dbReference type="GO" id="GO:0000978">
    <property type="term" value="F:RNA polymerase II cis-regulatory region sequence-specific DNA binding"/>
    <property type="evidence" value="ECO:0007669"/>
    <property type="project" value="TreeGrafter"/>
</dbReference>
<evidence type="ECO:0000256" key="8">
    <source>
        <dbReference type="SAM" id="MobiDB-lite"/>
    </source>
</evidence>
<evidence type="ECO:0000256" key="5">
    <source>
        <dbReference type="ARBA" id="ARBA00023125"/>
    </source>
</evidence>
<dbReference type="EMBL" id="KV876288">
    <property type="protein sequence ID" value="RZR74563.1"/>
    <property type="molecule type" value="Genomic_DNA"/>
</dbReference>
<comment type="similarity">
    <text evidence="7">Belongs to the HSF family.</text>
</comment>
<evidence type="ECO:0000256" key="1">
    <source>
        <dbReference type="ARBA" id="ARBA00004123"/>
    </source>
</evidence>
<dbReference type="SMART" id="SM00415">
    <property type="entry name" value="HSF"/>
    <property type="match status" value="1"/>
</dbReference>
<feature type="non-terminal residue" evidence="10">
    <location>
        <position position="1"/>
    </location>
</feature>
<evidence type="ECO:0000256" key="7">
    <source>
        <dbReference type="RuleBase" id="RU004020"/>
    </source>
</evidence>
<reference evidence="10" key="1">
    <citation type="journal article" date="2018" name="Data Brief">
        <title>Genome sequence data from 17 accessions of Ensete ventricosum, a staple food crop for millions in Ethiopia.</title>
        <authorList>
            <person name="Yemataw Z."/>
            <person name="Muzemil S."/>
            <person name="Ambachew D."/>
            <person name="Tripathi L."/>
            <person name="Tesfaye K."/>
            <person name="Chala A."/>
            <person name="Farbos A."/>
            <person name="O'Neill P."/>
            <person name="Moore K."/>
            <person name="Grant M."/>
            <person name="Studholme D.J."/>
        </authorList>
    </citation>
    <scope>NUCLEOTIDE SEQUENCE [LARGE SCALE GENOMIC DNA]</scope>
    <source>
        <tissue evidence="10">Leaf</tissue>
    </source>
</reference>
<feature type="compositionally biased region" description="Basic residues" evidence="8">
    <location>
        <begin position="156"/>
        <end position="165"/>
    </location>
</feature>
<name>A0A445MK24_ENSVE</name>
<dbReference type="GO" id="GO:0005634">
    <property type="term" value="C:nucleus"/>
    <property type="evidence" value="ECO:0007669"/>
    <property type="project" value="UniProtKB-SubCell"/>
</dbReference>
<dbReference type="InterPro" id="IPR036390">
    <property type="entry name" value="WH_DNA-bd_sf"/>
</dbReference>
<feature type="region of interest" description="Disordered" evidence="8">
    <location>
        <begin position="156"/>
        <end position="179"/>
    </location>
</feature>
<organism evidence="10">
    <name type="scientific">Ensete ventricosum</name>
    <name type="common">Abyssinian banana</name>
    <name type="synonym">Musa ensete</name>
    <dbReference type="NCBI Taxonomy" id="4639"/>
    <lineage>
        <taxon>Eukaryota</taxon>
        <taxon>Viridiplantae</taxon>
        <taxon>Streptophyta</taxon>
        <taxon>Embryophyta</taxon>
        <taxon>Tracheophyta</taxon>
        <taxon>Spermatophyta</taxon>
        <taxon>Magnoliopsida</taxon>
        <taxon>Liliopsida</taxon>
        <taxon>Zingiberales</taxon>
        <taxon>Musaceae</taxon>
        <taxon>Ensete</taxon>
    </lineage>
</organism>
<dbReference type="PANTHER" id="PTHR10015:SF450">
    <property type="entry name" value="HEAT STRESS TRANSCRIPTION FACTOR A-2E"/>
    <property type="match status" value="1"/>
</dbReference>
<comment type="subcellular location">
    <subcellularLocation>
        <location evidence="1">Nucleus</location>
    </subcellularLocation>
</comment>
<feature type="domain" description="HSF-type DNA-binding" evidence="9">
    <location>
        <begin position="84"/>
        <end position="156"/>
    </location>
</feature>
<proteinExistence type="inferred from homology"/>
<evidence type="ECO:0000313" key="10">
    <source>
        <dbReference type="EMBL" id="RZR74563.1"/>
    </source>
</evidence>
<keyword evidence="5" id="KW-0238">DNA-binding</keyword>
<protein>
    <recommendedName>
        <fullName evidence="9">HSF-type DNA-binding domain-containing protein</fullName>
    </recommendedName>
</protein>
<dbReference type="Pfam" id="PF00447">
    <property type="entry name" value="HSF_DNA-bind"/>
    <property type="match status" value="1"/>
</dbReference>
<keyword evidence="4" id="KW-0346">Stress response</keyword>
<gene>
    <name evidence="10" type="ORF">BHM03_00038523</name>
</gene>
<evidence type="ECO:0000256" key="2">
    <source>
        <dbReference type="ARBA" id="ARBA00011233"/>
    </source>
</evidence>
<dbReference type="GO" id="GO:0006357">
    <property type="term" value="P:regulation of transcription by RNA polymerase II"/>
    <property type="evidence" value="ECO:0007669"/>
    <property type="project" value="TreeGrafter"/>
</dbReference>
<accession>A0A445MK24</accession>
<evidence type="ECO:0000256" key="3">
    <source>
        <dbReference type="ARBA" id="ARBA00022553"/>
    </source>
</evidence>
<evidence type="ECO:0000256" key="4">
    <source>
        <dbReference type="ARBA" id="ARBA00023016"/>
    </source>
</evidence>
<comment type="subunit">
    <text evidence="2">Homotrimer.</text>
</comment>
<dbReference type="SUPFAM" id="SSF46785">
    <property type="entry name" value="Winged helix' DNA-binding domain"/>
    <property type="match status" value="1"/>
</dbReference>
<dbReference type="AlphaFoldDB" id="A0A445MK24"/>
<dbReference type="Proteomes" id="UP000290560">
    <property type="component" value="Unassembled WGS sequence"/>
</dbReference>
<dbReference type="InterPro" id="IPR000232">
    <property type="entry name" value="HSF_DNA-bd"/>
</dbReference>
<feature type="region of interest" description="Disordered" evidence="8">
    <location>
        <begin position="207"/>
        <end position="243"/>
    </location>
</feature>
<dbReference type="PANTHER" id="PTHR10015">
    <property type="entry name" value="HEAT SHOCK TRANSCRIPTION FACTOR"/>
    <property type="match status" value="1"/>
</dbReference>